<dbReference type="GO" id="GO:0051213">
    <property type="term" value="F:dioxygenase activity"/>
    <property type="evidence" value="ECO:0007669"/>
    <property type="project" value="UniProtKB-KW"/>
</dbReference>
<dbReference type="InterPro" id="IPR029068">
    <property type="entry name" value="Glyas_Bleomycin-R_OHBP_Dase"/>
</dbReference>
<dbReference type="PROSITE" id="PS51819">
    <property type="entry name" value="VOC"/>
    <property type="match status" value="1"/>
</dbReference>
<keyword evidence="2" id="KW-0560">Oxidoreductase</keyword>
<evidence type="ECO:0000313" key="3">
    <source>
        <dbReference type="Proteomes" id="UP000008722"/>
    </source>
</evidence>
<evidence type="ECO:0000313" key="2">
    <source>
        <dbReference type="EMBL" id="ADR37274.1"/>
    </source>
</evidence>
<dbReference type="CDD" id="cd06587">
    <property type="entry name" value="VOC"/>
    <property type="match status" value="1"/>
</dbReference>
<accession>E4U9W0</accession>
<dbReference type="InterPro" id="IPR004360">
    <property type="entry name" value="Glyas_Fos-R_dOase_dom"/>
</dbReference>
<dbReference type="RefSeq" id="WP_013458444.1">
    <property type="nucleotide sequence ID" value="NC_014761.1"/>
</dbReference>
<dbReference type="SUPFAM" id="SSF54593">
    <property type="entry name" value="Glyoxalase/Bleomycin resistance protein/Dihydroxybiphenyl dioxygenase"/>
    <property type="match status" value="1"/>
</dbReference>
<dbReference type="KEGG" id="opr:Ocepr_1822"/>
<dbReference type="eggNOG" id="COG0346">
    <property type="taxonomic scope" value="Bacteria"/>
</dbReference>
<dbReference type="AlphaFoldDB" id="E4U9W0"/>
<organism evidence="2 3">
    <name type="scientific">Oceanithermus profundus (strain DSM 14977 / NBRC 100410 / VKM B-2274 / 506)</name>
    <dbReference type="NCBI Taxonomy" id="670487"/>
    <lineage>
        <taxon>Bacteria</taxon>
        <taxon>Thermotogati</taxon>
        <taxon>Deinococcota</taxon>
        <taxon>Deinococci</taxon>
        <taxon>Thermales</taxon>
        <taxon>Thermaceae</taxon>
        <taxon>Oceanithermus</taxon>
    </lineage>
</organism>
<reference evidence="3" key="1">
    <citation type="submission" date="2010-11" db="EMBL/GenBank/DDBJ databases">
        <title>The complete sequence of chromosome of Oceanithermus profundus DSM 14977.</title>
        <authorList>
            <consortium name="US DOE Joint Genome Institute (JGI-PGF)"/>
            <person name="Lucas S."/>
            <person name="Copeland A."/>
            <person name="Lapidus A."/>
            <person name="Bruce D."/>
            <person name="Goodwin L."/>
            <person name="Pitluck S."/>
            <person name="Kyrpides N."/>
            <person name="Mavromatis K."/>
            <person name="Pagani I."/>
            <person name="Ivanova N."/>
            <person name="Zhang X."/>
            <person name="Brettin T."/>
            <person name="Detter J.C."/>
            <person name="Tapia R."/>
            <person name="Han C."/>
            <person name="Land M."/>
            <person name="Hauser L."/>
            <person name="Markowitz V."/>
            <person name="Cheng J.-F."/>
            <person name="Hugenholtz P."/>
            <person name="Woyke T."/>
            <person name="Wu D."/>
            <person name="Tindall B."/>
            <person name="Faehnrich R."/>
            <person name="Brambilla E."/>
            <person name="Klenk H.-P."/>
            <person name="Eisen J.A."/>
        </authorList>
    </citation>
    <scope>NUCLEOTIDE SEQUENCE [LARGE SCALE GENOMIC DNA]</scope>
    <source>
        <strain evidence="3">DSM 14977 / NBRC 100410 / VKM B-2274 / 506</strain>
    </source>
</reference>
<dbReference type="STRING" id="670487.Ocepr_1822"/>
<sequence length="203" mass="21590">MGLHTLHLATPELEADLGFFQVLGYALCELEEPHARLIPGSGPELQLESVGGGAALVPVFDGLGPREDLEGNPLRYAPPPRGAVSRGQARVWGPVLPVVDLPSSLAWYERHLGLAEVFSEADTGWAELEHPEGGRVVLAFAPDLDTPAMLALGVRDAAAEVERLREHDLLPVWTRSVPWGRMAAYAAPGGLPVLLLEASSSSG</sequence>
<dbReference type="Gene3D" id="3.10.180.10">
    <property type="entry name" value="2,3-Dihydroxybiphenyl 1,2-Dioxygenase, domain 1"/>
    <property type="match status" value="1"/>
</dbReference>
<proteinExistence type="predicted"/>
<protein>
    <submittedName>
        <fullName evidence="2">Glyoxalase/bleomycin resistance protein/dioxygenase</fullName>
    </submittedName>
</protein>
<dbReference type="InterPro" id="IPR037523">
    <property type="entry name" value="VOC_core"/>
</dbReference>
<feature type="domain" description="VOC" evidence="1">
    <location>
        <begin position="90"/>
        <end position="198"/>
    </location>
</feature>
<reference evidence="2 3" key="2">
    <citation type="journal article" date="2011" name="Stand. Genomic Sci.">
        <title>Complete genome sequence of Oceanithermus profundus type strain (506).</title>
        <authorList>
            <person name="Pati A."/>
            <person name="Zhang X."/>
            <person name="Lapidus A."/>
            <person name="Nolan M."/>
            <person name="Lucas S."/>
            <person name="Del Rio T.G."/>
            <person name="Tice H."/>
            <person name="Cheng J.F."/>
            <person name="Tapia R."/>
            <person name="Han C."/>
            <person name="Goodwin L."/>
            <person name="Pitluck S."/>
            <person name="Liolios K."/>
            <person name="Pagani I."/>
            <person name="Ivanova N."/>
            <person name="Mavromatis K."/>
            <person name="Chen A."/>
            <person name="Palaniappan K."/>
            <person name="Hauser L."/>
            <person name="Jeffries C.D."/>
            <person name="Brambilla E.M."/>
            <person name="Rohl A."/>
            <person name="Mwirichia R."/>
            <person name="Rohde M."/>
            <person name="Tindall B.J."/>
            <person name="Sikorski J."/>
            <person name="Wirth R."/>
            <person name="Goker M."/>
            <person name="Woyke T."/>
            <person name="Detter J.C."/>
            <person name="Bristow J."/>
            <person name="Eisen J.A."/>
            <person name="Markowitz V."/>
            <person name="Hugenholtz P."/>
            <person name="Kyrpides N.C."/>
            <person name="Klenk H.P."/>
            <person name="Land M."/>
        </authorList>
    </citation>
    <scope>NUCLEOTIDE SEQUENCE [LARGE SCALE GENOMIC DNA]</scope>
    <source>
        <strain evidence="3">DSM 14977 / NBRC 100410 / VKM B-2274 / 506</strain>
    </source>
</reference>
<keyword evidence="2" id="KW-0223">Dioxygenase</keyword>
<gene>
    <name evidence="2" type="ordered locus">Ocepr_1822</name>
</gene>
<dbReference type="HOGENOM" id="CLU_1347769_0_0_0"/>
<dbReference type="Pfam" id="PF00903">
    <property type="entry name" value="Glyoxalase"/>
    <property type="match status" value="1"/>
</dbReference>
<keyword evidence="3" id="KW-1185">Reference proteome</keyword>
<dbReference type="OrthoDB" id="2453533at2"/>
<evidence type="ECO:0000259" key="1">
    <source>
        <dbReference type="PROSITE" id="PS51819"/>
    </source>
</evidence>
<name>E4U9W0_OCEP5</name>
<dbReference type="Proteomes" id="UP000008722">
    <property type="component" value="Chromosome"/>
</dbReference>
<dbReference type="EMBL" id="CP002361">
    <property type="protein sequence ID" value="ADR37274.1"/>
    <property type="molecule type" value="Genomic_DNA"/>
</dbReference>